<evidence type="ECO:0000313" key="2">
    <source>
        <dbReference type="Proteomes" id="UP000805193"/>
    </source>
</evidence>
<protein>
    <submittedName>
        <fullName evidence="1">Uncharacterized protein</fullName>
    </submittedName>
</protein>
<evidence type="ECO:0000313" key="1">
    <source>
        <dbReference type="EMBL" id="KAG0411889.1"/>
    </source>
</evidence>
<accession>A0AC60NXJ2</accession>
<dbReference type="Proteomes" id="UP000805193">
    <property type="component" value="Unassembled WGS sequence"/>
</dbReference>
<name>A0AC60NXJ2_IXOPE</name>
<sequence>MKSISGVQRMLMRVLQLDEKDVRFPEKCFFDAPCYKVLALHICDRDLYGSIIEPHGFCTAVCEENLEEMGGNAALANEFELPFSDLTPTEREMVLPKQPSGGASSESGRVVTACDPLEMAHIKWTFEVMKKTGDDHKAGSLRYQEAARNPHARHRRGSQEGSVSARRPEGRRNERKMNLSRPGPEDSVGGGKGLGQRGGPAKQAAVARAAEGNRGFGIAGRLVIKTAFRGTRQPADRSRTEAVVLGQAGTPQMSLASR</sequence>
<dbReference type="EMBL" id="JABSTQ010011395">
    <property type="protein sequence ID" value="KAG0411889.1"/>
    <property type="molecule type" value="Genomic_DNA"/>
</dbReference>
<comment type="caution">
    <text evidence="1">The sequence shown here is derived from an EMBL/GenBank/DDBJ whole genome shotgun (WGS) entry which is preliminary data.</text>
</comment>
<organism evidence="1 2">
    <name type="scientific">Ixodes persulcatus</name>
    <name type="common">Taiga tick</name>
    <dbReference type="NCBI Taxonomy" id="34615"/>
    <lineage>
        <taxon>Eukaryota</taxon>
        <taxon>Metazoa</taxon>
        <taxon>Ecdysozoa</taxon>
        <taxon>Arthropoda</taxon>
        <taxon>Chelicerata</taxon>
        <taxon>Arachnida</taxon>
        <taxon>Acari</taxon>
        <taxon>Parasitiformes</taxon>
        <taxon>Ixodida</taxon>
        <taxon>Ixodoidea</taxon>
        <taxon>Ixodidae</taxon>
        <taxon>Ixodinae</taxon>
        <taxon>Ixodes</taxon>
    </lineage>
</organism>
<gene>
    <name evidence="1" type="ORF">HPB47_010979</name>
</gene>
<reference evidence="1 2" key="1">
    <citation type="journal article" date="2020" name="Cell">
        <title>Large-Scale Comparative Analyses of Tick Genomes Elucidate Their Genetic Diversity and Vector Capacities.</title>
        <authorList>
            <consortium name="Tick Genome and Microbiome Consortium (TIGMIC)"/>
            <person name="Jia N."/>
            <person name="Wang J."/>
            <person name="Shi W."/>
            <person name="Du L."/>
            <person name="Sun Y."/>
            <person name="Zhan W."/>
            <person name="Jiang J.F."/>
            <person name="Wang Q."/>
            <person name="Zhang B."/>
            <person name="Ji P."/>
            <person name="Bell-Sakyi L."/>
            <person name="Cui X.M."/>
            <person name="Yuan T.T."/>
            <person name="Jiang B.G."/>
            <person name="Yang W.F."/>
            <person name="Lam T.T."/>
            <person name="Chang Q.C."/>
            <person name="Ding S.J."/>
            <person name="Wang X.J."/>
            <person name="Zhu J.G."/>
            <person name="Ruan X.D."/>
            <person name="Zhao L."/>
            <person name="Wei J.T."/>
            <person name="Ye R.Z."/>
            <person name="Que T.C."/>
            <person name="Du C.H."/>
            <person name="Zhou Y.H."/>
            <person name="Cheng J.X."/>
            <person name="Dai P.F."/>
            <person name="Guo W.B."/>
            <person name="Han X.H."/>
            <person name="Huang E.J."/>
            <person name="Li L.F."/>
            <person name="Wei W."/>
            <person name="Gao Y.C."/>
            <person name="Liu J.Z."/>
            <person name="Shao H.Z."/>
            <person name="Wang X."/>
            <person name="Wang C.C."/>
            <person name="Yang T.C."/>
            <person name="Huo Q.B."/>
            <person name="Li W."/>
            <person name="Chen H.Y."/>
            <person name="Chen S.E."/>
            <person name="Zhou L.G."/>
            <person name="Ni X.B."/>
            <person name="Tian J.H."/>
            <person name="Sheng Y."/>
            <person name="Liu T."/>
            <person name="Pan Y.S."/>
            <person name="Xia L.Y."/>
            <person name="Li J."/>
            <person name="Zhao F."/>
            <person name="Cao W.C."/>
        </authorList>
    </citation>
    <scope>NUCLEOTIDE SEQUENCE [LARGE SCALE GENOMIC DNA]</scope>
    <source>
        <strain evidence="1">Iper-2018</strain>
    </source>
</reference>
<proteinExistence type="predicted"/>
<keyword evidence="2" id="KW-1185">Reference proteome</keyword>